<keyword evidence="4" id="KW-0472">Membrane</keyword>
<dbReference type="Proteomes" id="UP000288725">
    <property type="component" value="Chromosome 2"/>
</dbReference>
<evidence type="ECO:0000256" key="4">
    <source>
        <dbReference type="ARBA" id="ARBA00023136"/>
    </source>
</evidence>
<gene>
    <name evidence="6" type="ORF">VDGE_05454</name>
</gene>
<organism evidence="6 7">
    <name type="scientific">Verticillium dahliae</name>
    <name type="common">Verticillium wilt</name>
    <dbReference type="NCBI Taxonomy" id="27337"/>
    <lineage>
        <taxon>Eukaryota</taxon>
        <taxon>Fungi</taxon>
        <taxon>Dikarya</taxon>
        <taxon>Ascomycota</taxon>
        <taxon>Pezizomycotina</taxon>
        <taxon>Sordariomycetes</taxon>
        <taxon>Hypocreomycetidae</taxon>
        <taxon>Glomerellales</taxon>
        <taxon>Plectosphaerellaceae</taxon>
        <taxon>Verticillium</taxon>
    </lineage>
</organism>
<proteinExistence type="predicted"/>
<evidence type="ECO:0000313" key="7">
    <source>
        <dbReference type="Proteomes" id="UP000288725"/>
    </source>
</evidence>
<evidence type="ECO:0000259" key="5">
    <source>
        <dbReference type="Pfam" id="PF13813"/>
    </source>
</evidence>
<feature type="domain" description="Wax synthase" evidence="5">
    <location>
        <begin position="265"/>
        <end position="343"/>
    </location>
</feature>
<name>A0A366NQG5_VERDA</name>
<protein>
    <recommendedName>
        <fullName evidence="5">Wax synthase domain-containing protein</fullName>
    </recommendedName>
</protein>
<keyword evidence="3" id="KW-1133">Transmembrane helix</keyword>
<evidence type="ECO:0000313" key="6">
    <source>
        <dbReference type="EMBL" id="RXG42521.1"/>
    </source>
</evidence>
<keyword evidence="2" id="KW-0812">Transmembrane</keyword>
<sequence>MHIALLHFLLVPALAIAALNATSIPRIFLFALLAHQAWLTTQTIEAARLGTAAGFPSLDTHVADIAIKIAILVTLHMGVVLFLEGIVLPKRDTWAGQVKEGYKMVFNGRRIGTSRLAPQVPILESEAMTLVTRTDDEVSLQRQQQSRGGSFHDRVGTVRREPRLRFVLRRLSLALLLALLEFAVKPPLLRLYLPTTYDDFAPAKEAFFRRLLLPGRGPTPDAHEVAVRLWMTFETTWAAYSFYTIWHSLASAAAVTAGLDRPHEWPPLFGDIRQAYSLRRYWVKFFDRLIYRTMSGYAKFAGRWVGLCDAAGKARTAWSRWVLNGMVFMLSGVFHAWAAKWQGYRCGFWEEIWWWAANFVAVLGETVVLDGLRRILPRWYHQMAEGRAAKIVGRFWVCLFIFWASPKYLYPVMICGV</sequence>
<dbReference type="AlphaFoldDB" id="A0A366NQG5"/>
<reference evidence="6 7" key="1">
    <citation type="submission" date="2018-12" db="EMBL/GenBank/DDBJ databases">
        <title>Genome of Verticillium dahliae isolate Getta Getta.</title>
        <authorList>
            <person name="Gardiner D.M."/>
        </authorList>
    </citation>
    <scope>NUCLEOTIDE SEQUENCE [LARGE SCALE GENOMIC DNA]</scope>
    <source>
        <strain evidence="6 7">Getta Getta</strain>
    </source>
</reference>
<evidence type="ECO:0000256" key="3">
    <source>
        <dbReference type="ARBA" id="ARBA00022989"/>
    </source>
</evidence>
<dbReference type="Pfam" id="PF13813">
    <property type="entry name" value="MBOAT_2"/>
    <property type="match status" value="1"/>
</dbReference>
<dbReference type="EMBL" id="RSDZ01000128">
    <property type="protein sequence ID" value="RXG42521.1"/>
    <property type="molecule type" value="Genomic_DNA"/>
</dbReference>
<evidence type="ECO:0000256" key="1">
    <source>
        <dbReference type="ARBA" id="ARBA00004141"/>
    </source>
</evidence>
<dbReference type="GO" id="GO:0016020">
    <property type="term" value="C:membrane"/>
    <property type="evidence" value="ECO:0007669"/>
    <property type="project" value="UniProtKB-SubCell"/>
</dbReference>
<comment type="caution">
    <text evidence="6">The sequence shown here is derived from an EMBL/GenBank/DDBJ whole genome shotgun (WGS) entry which is preliminary data.</text>
</comment>
<evidence type="ECO:0000256" key="2">
    <source>
        <dbReference type="ARBA" id="ARBA00022692"/>
    </source>
</evidence>
<comment type="subcellular location">
    <subcellularLocation>
        <location evidence="1">Membrane</location>
        <topology evidence="1">Multi-pass membrane protein</topology>
    </subcellularLocation>
</comment>
<accession>A0A366NQG5</accession>
<dbReference type="InterPro" id="IPR032805">
    <property type="entry name" value="Wax_synthase_dom"/>
</dbReference>